<sequence length="304" mass="32548">MAKLDLADLSLFRHVAEAGSITGGAVRAHTALAAASTRVRGMETILGTCLLERSRQGVTLTPAGHALLAHARNLLAQADLMHEELGAFSGGASSQIRLLSNTNALTEFLPEVLGRFLADYPGIAVDLQERLSDEIVVRVAEGAADLGIVAGTVDTGALLTLPFRSDRFVIVAPVSDPIAGAESASFAEVLDRDFIGLDRESALQRFLADRALREGRRLHLRVQLRSFDAICLMVQAGVGIGIVPETTARRAQHSMSISAIPLRNDWAQRDLRVCLRRREASNAALWRLVGYLCPGSDLAGRGGL</sequence>
<evidence type="ECO:0000256" key="1">
    <source>
        <dbReference type="ARBA" id="ARBA00009437"/>
    </source>
</evidence>
<keyword evidence="2" id="KW-0805">Transcription regulation</keyword>
<comment type="caution">
    <text evidence="6">The sequence shown here is derived from an EMBL/GenBank/DDBJ whole genome shotgun (WGS) entry which is preliminary data.</text>
</comment>
<comment type="similarity">
    <text evidence="1">Belongs to the LysR transcriptional regulatory family.</text>
</comment>
<organism evidence="6 8">
    <name type="scientific">Kerstersia gyiorum</name>
    <dbReference type="NCBI Taxonomy" id="206506"/>
    <lineage>
        <taxon>Bacteria</taxon>
        <taxon>Pseudomonadati</taxon>
        <taxon>Pseudomonadota</taxon>
        <taxon>Betaproteobacteria</taxon>
        <taxon>Burkholderiales</taxon>
        <taxon>Alcaligenaceae</taxon>
        <taxon>Kerstersia</taxon>
    </lineage>
</organism>
<proteinExistence type="inferred from homology"/>
<dbReference type="Pfam" id="PF00126">
    <property type="entry name" value="HTH_1"/>
    <property type="match status" value="1"/>
</dbReference>
<evidence type="ECO:0000256" key="2">
    <source>
        <dbReference type="ARBA" id="ARBA00023015"/>
    </source>
</evidence>
<dbReference type="EMBL" id="LBNE01000002">
    <property type="protein sequence ID" value="KKO72412.1"/>
    <property type="molecule type" value="Genomic_DNA"/>
</dbReference>
<protein>
    <submittedName>
        <fullName evidence="7">DNA-binding transcriptional LysR family regulator</fullName>
    </submittedName>
    <submittedName>
        <fullName evidence="6">LysR family transcriptional regulator</fullName>
    </submittedName>
</protein>
<dbReference type="CDD" id="cd08421">
    <property type="entry name" value="PBP2_LTTR_like_1"/>
    <property type="match status" value="1"/>
</dbReference>
<evidence type="ECO:0000313" key="9">
    <source>
        <dbReference type="Proteomes" id="UP000292039"/>
    </source>
</evidence>
<gene>
    <name evidence="6" type="ORF">AAV32_04890</name>
    <name evidence="7" type="ORF">EV679_1639</name>
</gene>
<dbReference type="Gene3D" id="1.10.10.10">
    <property type="entry name" value="Winged helix-like DNA-binding domain superfamily/Winged helix DNA-binding domain"/>
    <property type="match status" value="1"/>
</dbReference>
<accession>A0A171KU45</accession>
<dbReference type="STRING" id="206506.AAV32_04890"/>
<dbReference type="InterPro" id="IPR036388">
    <property type="entry name" value="WH-like_DNA-bd_sf"/>
</dbReference>
<evidence type="ECO:0000256" key="4">
    <source>
        <dbReference type="ARBA" id="ARBA00023163"/>
    </source>
</evidence>
<dbReference type="Proteomes" id="UP000078084">
    <property type="component" value="Unassembled WGS sequence"/>
</dbReference>
<evidence type="ECO:0000313" key="6">
    <source>
        <dbReference type="EMBL" id="KKO72412.1"/>
    </source>
</evidence>
<dbReference type="InterPro" id="IPR036390">
    <property type="entry name" value="WH_DNA-bd_sf"/>
</dbReference>
<dbReference type="Gene3D" id="3.40.190.290">
    <property type="match status" value="1"/>
</dbReference>
<dbReference type="InterPro" id="IPR000847">
    <property type="entry name" value="LysR_HTH_N"/>
</dbReference>
<keyword evidence="8" id="KW-1185">Reference proteome</keyword>
<dbReference type="PATRIC" id="fig|206506.3.peg.1054"/>
<evidence type="ECO:0000259" key="5">
    <source>
        <dbReference type="PROSITE" id="PS50931"/>
    </source>
</evidence>
<reference evidence="6 8" key="1">
    <citation type="submission" date="2015-04" db="EMBL/GenBank/DDBJ databases">
        <title>Genome sequence of Kerstersia gyiorum CG1.</title>
        <authorList>
            <person name="Greninger A.L."/>
            <person name="Kozyreva V."/>
            <person name="Chaturvedi V."/>
        </authorList>
    </citation>
    <scope>NUCLEOTIDE SEQUENCE [LARGE SCALE GENOMIC DNA]</scope>
    <source>
        <strain evidence="6 8">CG1</strain>
    </source>
</reference>
<dbReference type="Pfam" id="PF03466">
    <property type="entry name" value="LysR_substrate"/>
    <property type="match status" value="1"/>
</dbReference>
<dbReference type="SUPFAM" id="SSF46785">
    <property type="entry name" value="Winged helix' DNA-binding domain"/>
    <property type="match status" value="1"/>
</dbReference>
<dbReference type="EMBL" id="SGWZ01000002">
    <property type="protein sequence ID" value="RZS70239.1"/>
    <property type="molecule type" value="Genomic_DNA"/>
</dbReference>
<keyword evidence="4" id="KW-0804">Transcription</keyword>
<dbReference type="AlphaFoldDB" id="A0A171KU45"/>
<reference evidence="7 9" key="2">
    <citation type="submission" date="2019-02" db="EMBL/GenBank/DDBJ databases">
        <title>Genomic Encyclopedia of Type Strains, Phase IV (KMG-IV): sequencing the most valuable type-strain genomes for metagenomic binning, comparative biology and taxonomic classification.</title>
        <authorList>
            <person name="Goeker M."/>
        </authorList>
    </citation>
    <scope>NUCLEOTIDE SEQUENCE [LARGE SCALE GENOMIC DNA]</scope>
    <source>
        <strain evidence="7 9">DSM 16618</strain>
    </source>
</reference>
<keyword evidence="3 7" id="KW-0238">DNA-binding</keyword>
<dbReference type="PANTHER" id="PTHR30419">
    <property type="entry name" value="HTH-TYPE TRANSCRIPTIONAL REGULATOR YBHD"/>
    <property type="match status" value="1"/>
</dbReference>
<dbReference type="GO" id="GO:0005829">
    <property type="term" value="C:cytosol"/>
    <property type="evidence" value="ECO:0007669"/>
    <property type="project" value="TreeGrafter"/>
</dbReference>
<dbReference type="RefSeq" id="WP_068368306.1">
    <property type="nucleotide sequence ID" value="NZ_CBCSEB010000001.1"/>
</dbReference>
<dbReference type="PROSITE" id="PS50931">
    <property type="entry name" value="HTH_LYSR"/>
    <property type="match status" value="1"/>
</dbReference>
<name>A0A171KU45_9BURK</name>
<dbReference type="InterPro" id="IPR005119">
    <property type="entry name" value="LysR_subst-bd"/>
</dbReference>
<dbReference type="GO" id="GO:0003677">
    <property type="term" value="F:DNA binding"/>
    <property type="evidence" value="ECO:0007669"/>
    <property type="project" value="UniProtKB-KW"/>
</dbReference>
<dbReference type="Proteomes" id="UP000292039">
    <property type="component" value="Unassembled WGS sequence"/>
</dbReference>
<dbReference type="PANTHER" id="PTHR30419:SF2">
    <property type="entry name" value="LYSR FAMILY TRANSCRIPTIONAL REGULATOR"/>
    <property type="match status" value="1"/>
</dbReference>
<dbReference type="GO" id="GO:0003700">
    <property type="term" value="F:DNA-binding transcription factor activity"/>
    <property type="evidence" value="ECO:0007669"/>
    <property type="project" value="InterPro"/>
</dbReference>
<dbReference type="InterPro" id="IPR050950">
    <property type="entry name" value="HTH-type_LysR_regulators"/>
</dbReference>
<evidence type="ECO:0000256" key="3">
    <source>
        <dbReference type="ARBA" id="ARBA00023125"/>
    </source>
</evidence>
<evidence type="ECO:0000313" key="7">
    <source>
        <dbReference type="EMBL" id="RZS70239.1"/>
    </source>
</evidence>
<evidence type="ECO:0000313" key="8">
    <source>
        <dbReference type="Proteomes" id="UP000078084"/>
    </source>
</evidence>
<feature type="domain" description="HTH lysR-type" evidence="5">
    <location>
        <begin position="4"/>
        <end position="61"/>
    </location>
</feature>
<dbReference type="SUPFAM" id="SSF53850">
    <property type="entry name" value="Periplasmic binding protein-like II"/>
    <property type="match status" value="1"/>
</dbReference>